<feature type="compositionally biased region" description="Low complexity" evidence="3">
    <location>
        <begin position="68"/>
        <end position="86"/>
    </location>
</feature>
<gene>
    <name evidence="5" type="ORF">L201_002932</name>
</gene>
<protein>
    <recommendedName>
        <fullName evidence="7">MIPC synthase</fullName>
    </recommendedName>
</protein>
<organism evidence="5 6">
    <name type="scientific">Kwoniella dendrophila CBS 6074</name>
    <dbReference type="NCBI Taxonomy" id="1295534"/>
    <lineage>
        <taxon>Eukaryota</taxon>
        <taxon>Fungi</taxon>
        <taxon>Dikarya</taxon>
        <taxon>Basidiomycota</taxon>
        <taxon>Agaricomycotina</taxon>
        <taxon>Tremellomycetes</taxon>
        <taxon>Tremellales</taxon>
        <taxon>Cryptococcaceae</taxon>
        <taxon>Kwoniella</taxon>
    </lineage>
</organism>
<dbReference type="InterPro" id="IPR029044">
    <property type="entry name" value="Nucleotide-diphossugar_trans"/>
</dbReference>
<evidence type="ECO:0008006" key="7">
    <source>
        <dbReference type="Google" id="ProtNLM"/>
    </source>
</evidence>
<feature type="compositionally biased region" description="Basic and acidic residues" evidence="3">
    <location>
        <begin position="888"/>
        <end position="901"/>
    </location>
</feature>
<feature type="region of interest" description="Disordered" evidence="3">
    <location>
        <begin position="790"/>
        <end position="901"/>
    </location>
</feature>
<keyword evidence="4" id="KW-0472">Membrane</keyword>
<dbReference type="GO" id="GO:0051999">
    <property type="term" value="P:mannosyl-inositol phosphorylceramide biosynthetic process"/>
    <property type="evidence" value="ECO:0007669"/>
    <property type="project" value="TreeGrafter"/>
</dbReference>
<dbReference type="GO" id="GO:0000030">
    <property type="term" value="F:mannosyltransferase activity"/>
    <property type="evidence" value="ECO:0007669"/>
    <property type="project" value="TreeGrafter"/>
</dbReference>
<feature type="compositionally biased region" description="Polar residues" evidence="3">
    <location>
        <begin position="144"/>
        <end position="166"/>
    </location>
</feature>
<dbReference type="PANTHER" id="PTHR32385:SF15">
    <property type="entry name" value="INOSITOL PHOSPHOCERAMIDE MANNOSYLTRANSFERASE 1"/>
    <property type="match status" value="1"/>
</dbReference>
<dbReference type="RefSeq" id="XP_066074792.1">
    <property type="nucleotide sequence ID" value="XM_066218695.1"/>
</dbReference>
<feature type="transmembrane region" description="Helical" evidence="4">
    <location>
        <begin position="215"/>
        <end position="241"/>
    </location>
</feature>
<feature type="compositionally biased region" description="Low complexity" evidence="3">
    <location>
        <begin position="195"/>
        <end position="206"/>
    </location>
</feature>
<keyword evidence="4" id="KW-0812">Transmembrane</keyword>
<dbReference type="FunFam" id="3.90.550.20:FF:000005">
    <property type="entry name" value="Unplaced genomic scaffold supercont1.17, whole genome shotgun sequence"/>
    <property type="match status" value="1"/>
</dbReference>
<feature type="compositionally biased region" description="Low complexity" evidence="3">
    <location>
        <begin position="22"/>
        <end position="49"/>
    </location>
</feature>
<reference evidence="5 6" key="1">
    <citation type="submission" date="2024-01" db="EMBL/GenBank/DDBJ databases">
        <title>Comparative genomics of Cryptococcus and Kwoniella reveals pathogenesis evolution and contrasting modes of karyotype evolution via chromosome fusion or intercentromeric recombination.</title>
        <authorList>
            <person name="Coelho M.A."/>
            <person name="David-Palma M."/>
            <person name="Shea T."/>
            <person name="Bowers K."/>
            <person name="McGinley-Smith S."/>
            <person name="Mohammad A.W."/>
            <person name="Gnirke A."/>
            <person name="Yurkov A.M."/>
            <person name="Nowrousian M."/>
            <person name="Sun S."/>
            <person name="Cuomo C.A."/>
            <person name="Heitman J."/>
        </authorList>
    </citation>
    <scope>NUCLEOTIDE SEQUENCE [LARGE SCALE GENOMIC DNA]</scope>
    <source>
        <strain evidence="5 6">CBS 6074</strain>
    </source>
</reference>
<dbReference type="InterPro" id="IPR007577">
    <property type="entry name" value="GlycoTrfase_DXD_sugar-bd_CS"/>
</dbReference>
<dbReference type="PANTHER" id="PTHR32385">
    <property type="entry name" value="MANNOSYL PHOSPHORYLINOSITOL CERAMIDE SYNTHASE"/>
    <property type="match status" value="1"/>
</dbReference>
<keyword evidence="2" id="KW-0808">Transferase</keyword>
<dbReference type="Gene3D" id="3.90.550.20">
    <property type="match status" value="1"/>
</dbReference>
<accession>A0AAX4JTB1</accession>
<dbReference type="EMBL" id="CP144100">
    <property type="protein sequence ID" value="WWC88029.1"/>
    <property type="molecule type" value="Genomic_DNA"/>
</dbReference>
<feature type="compositionally biased region" description="Low complexity" evidence="3">
    <location>
        <begin position="115"/>
        <end position="131"/>
    </location>
</feature>
<dbReference type="GeneID" id="91093603"/>
<feature type="region of interest" description="Disordered" evidence="3">
    <location>
        <begin position="272"/>
        <end position="296"/>
    </location>
</feature>
<feature type="transmembrane region" description="Helical" evidence="4">
    <location>
        <begin position="658"/>
        <end position="675"/>
    </location>
</feature>
<keyword evidence="6" id="KW-1185">Reference proteome</keyword>
<dbReference type="AlphaFoldDB" id="A0AAX4JTB1"/>
<feature type="region of interest" description="Disordered" evidence="3">
    <location>
        <begin position="697"/>
        <end position="731"/>
    </location>
</feature>
<evidence type="ECO:0000313" key="5">
    <source>
        <dbReference type="EMBL" id="WWC88029.1"/>
    </source>
</evidence>
<comment type="similarity">
    <text evidence="1">Belongs to the glycosyltransferase 32 family.</text>
</comment>
<evidence type="ECO:0000256" key="1">
    <source>
        <dbReference type="ARBA" id="ARBA00009003"/>
    </source>
</evidence>
<dbReference type="GO" id="GO:0016020">
    <property type="term" value="C:membrane"/>
    <property type="evidence" value="ECO:0007669"/>
    <property type="project" value="GOC"/>
</dbReference>
<evidence type="ECO:0000256" key="4">
    <source>
        <dbReference type="SAM" id="Phobius"/>
    </source>
</evidence>
<dbReference type="Proteomes" id="UP001355207">
    <property type="component" value="Chromosome 3"/>
</dbReference>
<dbReference type="Pfam" id="PF04488">
    <property type="entry name" value="Gly_transf_sug"/>
    <property type="match status" value="1"/>
</dbReference>
<evidence type="ECO:0000256" key="2">
    <source>
        <dbReference type="ARBA" id="ARBA00022679"/>
    </source>
</evidence>
<evidence type="ECO:0000256" key="3">
    <source>
        <dbReference type="SAM" id="MobiDB-lite"/>
    </source>
</evidence>
<name>A0AAX4JTB1_9TREE</name>
<evidence type="ECO:0000313" key="6">
    <source>
        <dbReference type="Proteomes" id="UP001355207"/>
    </source>
</evidence>
<feature type="compositionally biased region" description="Polar residues" evidence="3">
    <location>
        <begin position="175"/>
        <end position="190"/>
    </location>
</feature>
<sequence length="901" mass="101670">MDNNNLIHNSNYHHNQPVYSFQQQQQQQQLKRSSSKNSTSQSSSSSSSSCTTIPNKRSSISDTPFIQSSPLSSSDSNTRSRTTSISLVRPPSSPTNIRTSFNEPELISHNISNITSPPTTTSSSTSTSSSSIYTPQNPRRRVSLSIQNRGNSYINSNPYSTIQIQSPPTPRRSRTMSYSRVTPISTSSMPRNERTNSINIKSKSSSSSSTKTRKIIITILILLSLFLVGTVIVLSSVSYYLGIPNWAYLTESEVSWRPTDIIKPLKDPLNFNGNGNFTKRQRKSKSNRNSNQRRKEWRDVTENILLEVGENDVGQNGEDGGSEPIEAIGVLGTDTLPESWKELEEEMEELDAEEDAEESPAYDDSVEVEHTEAASENELQLDVNAENNSGEWGIDGEGSGGYWMRKDWNGKVQDTKTWDRLFNVTNRPGETIPRLIHQTWKTDVLPEKWRKAWKECREGMPDYEYMLWTDDVSREFIATHYPAHLHMFDTYEYPIQRADSIRYFILHHFGGVYMDLDIGCRRRLDPLLQGDWEVILPITKPVGVSNDLIFSSKGSAFMDDTVHGLSTFNHQYLSNYPTVMFSTGPMFLSAQYALYSSAHPLTETHPRAEVRILPKSLYGKNAPISTVPHSFFSHFYGSSWHSDDAGFITFLGVWGKKLMWVGLVVVILAVIRLIWLKRKAANGQQYQLLSILPTTTSTSNNGGGGNRSGASTPTSTGSSGPMSPSTTFDLGNLPHQLPNDIASVFKRAGNLILAAPATLLYGNERERDRRTNRRGRTGLLYFVPALFQPDQTRRRGRTASEASQLPLRRSRRDRTAPPPYNEQSENERNDTYQMSSTKRNDKTMDEVDSFLLEADTEGESSTTYNDNDLDHETELESENDNQQSQRNWDNDNWRRKSDVGH</sequence>
<feature type="compositionally biased region" description="Polar residues" evidence="3">
    <location>
        <begin position="50"/>
        <end position="67"/>
    </location>
</feature>
<proteinExistence type="inferred from homology"/>
<feature type="compositionally biased region" description="Low complexity" evidence="3">
    <location>
        <begin position="708"/>
        <end position="727"/>
    </location>
</feature>
<keyword evidence="4" id="KW-1133">Transmembrane helix</keyword>
<dbReference type="InterPro" id="IPR051706">
    <property type="entry name" value="Glycosyltransferase_domain"/>
</dbReference>
<feature type="region of interest" description="Disordered" evidence="3">
    <location>
        <begin position="20"/>
        <end position="206"/>
    </location>
</feature>
<dbReference type="SUPFAM" id="SSF53448">
    <property type="entry name" value="Nucleotide-diphospho-sugar transferases"/>
    <property type="match status" value="1"/>
</dbReference>